<dbReference type="InterPro" id="IPR034904">
    <property type="entry name" value="FSCA_dom_sf"/>
</dbReference>
<dbReference type="Gene3D" id="3.30.300.130">
    <property type="entry name" value="Fe-S cluster assembly (FSCA)"/>
    <property type="match status" value="1"/>
</dbReference>
<sequence>MSSNLDSDPTDAQYCAHTDYTEGPVHDELPATGDGAVGLERDVWDALYSVEDPEMPISIVDLGLIYAVGVDAESGEARIDMTLTYTGCPARNMLQDDIRNAVAAVDGVEDVLVNLMWSPAWSISMVTEQGKKDLRDFGLSV</sequence>
<accession>A0A643JY82</accession>
<dbReference type="AlphaFoldDB" id="A0A643JY82"/>
<dbReference type="RefSeq" id="WP_151139894.1">
    <property type="nucleotide sequence ID" value="NZ_VZUS01000005.1"/>
</dbReference>
<dbReference type="SUPFAM" id="SSF117916">
    <property type="entry name" value="Fe-S cluster assembly (FSCA) domain-like"/>
    <property type="match status" value="1"/>
</dbReference>
<dbReference type="PANTHER" id="PTHR42831">
    <property type="entry name" value="FE-S PROTEIN MATURATION AUXILIARY FACTOR YITW"/>
    <property type="match status" value="1"/>
</dbReference>
<proteinExistence type="predicted"/>
<protein>
    <submittedName>
        <fullName evidence="2">Metal-sulfur cluster assembly factor</fullName>
    </submittedName>
</protein>
<evidence type="ECO:0000259" key="1">
    <source>
        <dbReference type="Pfam" id="PF01883"/>
    </source>
</evidence>
<dbReference type="EMBL" id="VZUS01000005">
    <property type="protein sequence ID" value="KAB1185184.1"/>
    <property type="molecule type" value="Genomic_DNA"/>
</dbReference>
<dbReference type="Pfam" id="PF01883">
    <property type="entry name" value="FeS_assembly_P"/>
    <property type="match status" value="1"/>
</dbReference>
<dbReference type="PANTHER" id="PTHR42831:SF1">
    <property type="entry name" value="FE-S PROTEIN MATURATION AUXILIARY FACTOR YITW"/>
    <property type="match status" value="1"/>
</dbReference>
<organism evidence="2">
    <name type="scientific">Haloferax sp. CBA1149</name>
    <dbReference type="NCBI Taxonomy" id="2650753"/>
    <lineage>
        <taxon>Archaea</taxon>
        <taxon>Methanobacteriati</taxon>
        <taxon>Methanobacteriota</taxon>
        <taxon>Stenosarchaea group</taxon>
        <taxon>Halobacteria</taxon>
        <taxon>Halobacteriales</taxon>
        <taxon>Haloferacaceae</taxon>
        <taxon>Haloferax</taxon>
    </lineage>
</organism>
<dbReference type="InterPro" id="IPR052339">
    <property type="entry name" value="Fe-S_Maturation_MIP18"/>
</dbReference>
<feature type="domain" description="MIP18 family-like" evidence="1">
    <location>
        <begin position="40"/>
        <end position="113"/>
    </location>
</feature>
<name>A0A643JY82_9EURY</name>
<dbReference type="InterPro" id="IPR002744">
    <property type="entry name" value="MIP18-like"/>
</dbReference>
<reference evidence="2" key="1">
    <citation type="submission" date="2019-09" db="EMBL/GenBank/DDBJ databases">
        <title>Genomic analysis of Haloferax sp. CBA1149.</title>
        <authorList>
            <person name="Roh S.W."/>
        </authorList>
    </citation>
    <scope>NUCLEOTIDE SEQUENCE</scope>
    <source>
        <strain evidence="2">CBA1149</strain>
    </source>
</reference>
<gene>
    <name evidence="2" type="ORF">Hfx1149_16840</name>
</gene>
<dbReference type="NCBIfam" id="NF041868">
    <property type="entry name" value="paad_haloarch"/>
    <property type="match status" value="1"/>
</dbReference>
<evidence type="ECO:0000313" key="2">
    <source>
        <dbReference type="EMBL" id="KAB1185184.1"/>
    </source>
</evidence>
<comment type="caution">
    <text evidence="2">The sequence shown here is derived from an EMBL/GenBank/DDBJ whole genome shotgun (WGS) entry which is preliminary data.</text>
</comment>